<evidence type="ECO:0000313" key="2">
    <source>
        <dbReference type="EMBL" id="ROR92962.1"/>
    </source>
</evidence>
<feature type="transmembrane region" description="Helical" evidence="1">
    <location>
        <begin position="296"/>
        <end position="324"/>
    </location>
</feature>
<accession>A0A3N2CZK8</accession>
<comment type="caution">
    <text evidence="2">The sequence shown here is derived from an EMBL/GenBank/DDBJ whole genome shotgun (WGS) entry which is preliminary data.</text>
</comment>
<keyword evidence="1" id="KW-0472">Membrane</keyword>
<feature type="transmembrane region" description="Helical" evidence="1">
    <location>
        <begin position="110"/>
        <end position="141"/>
    </location>
</feature>
<proteinExistence type="predicted"/>
<dbReference type="RefSeq" id="WP_123392672.1">
    <property type="nucleotide sequence ID" value="NZ_RKHO01000001.1"/>
</dbReference>
<organism evidence="2 3">
    <name type="scientific">Nocardioides aurantiacus</name>
    <dbReference type="NCBI Taxonomy" id="86796"/>
    <lineage>
        <taxon>Bacteria</taxon>
        <taxon>Bacillati</taxon>
        <taxon>Actinomycetota</taxon>
        <taxon>Actinomycetes</taxon>
        <taxon>Propionibacteriales</taxon>
        <taxon>Nocardioidaceae</taxon>
        <taxon>Nocardioides</taxon>
    </lineage>
</organism>
<keyword evidence="3" id="KW-1185">Reference proteome</keyword>
<dbReference type="EMBL" id="RKHO01000001">
    <property type="protein sequence ID" value="ROR92962.1"/>
    <property type="molecule type" value="Genomic_DNA"/>
</dbReference>
<keyword evidence="1" id="KW-0812">Transmembrane</keyword>
<protein>
    <submittedName>
        <fullName evidence="2">Uncharacterized protein</fullName>
    </submittedName>
</protein>
<gene>
    <name evidence="2" type="ORF">EDD33_3867</name>
</gene>
<feature type="transmembrane region" description="Helical" evidence="1">
    <location>
        <begin position="205"/>
        <end position="224"/>
    </location>
</feature>
<evidence type="ECO:0000256" key="1">
    <source>
        <dbReference type="SAM" id="Phobius"/>
    </source>
</evidence>
<feature type="transmembrane region" description="Helical" evidence="1">
    <location>
        <begin position="12"/>
        <end position="39"/>
    </location>
</feature>
<dbReference type="AlphaFoldDB" id="A0A3N2CZK8"/>
<keyword evidence="1" id="KW-1133">Transmembrane helix</keyword>
<reference evidence="2 3" key="1">
    <citation type="submission" date="2018-11" db="EMBL/GenBank/DDBJ databases">
        <title>Sequencing the genomes of 1000 actinobacteria strains.</title>
        <authorList>
            <person name="Klenk H.-P."/>
        </authorList>
    </citation>
    <scope>NUCLEOTIDE SEQUENCE [LARGE SCALE GENOMIC DNA]</scope>
    <source>
        <strain evidence="2 3">DSM 12652</strain>
    </source>
</reference>
<name>A0A3N2CZK8_9ACTN</name>
<feature type="transmembrane region" description="Helical" evidence="1">
    <location>
        <begin position="59"/>
        <end position="85"/>
    </location>
</feature>
<evidence type="ECO:0000313" key="3">
    <source>
        <dbReference type="Proteomes" id="UP000281738"/>
    </source>
</evidence>
<feature type="transmembrane region" description="Helical" evidence="1">
    <location>
        <begin position="161"/>
        <end position="184"/>
    </location>
</feature>
<dbReference type="Proteomes" id="UP000281738">
    <property type="component" value="Unassembled WGS sequence"/>
</dbReference>
<feature type="transmembrane region" description="Helical" evidence="1">
    <location>
        <begin position="244"/>
        <end position="265"/>
    </location>
</feature>
<sequence>MHATTPRWERAATLTWSVPAAVVGGLGVAVMLAVLALGLTGSLDSLLQDTTPVKGLALALVPTLALALATLTGMITGTTVVASLVRDSLAGHRGRYAAGWARAWRTLPKVLALGAVGVPAVVLGVVLWPALSVAVLARAAWRLRSPESRADTESSPGAGLWLAFPFAVALAVLAALPTTWSHLVTGATLRDAVRAAVTATLRARLGALAVVGVLGLVSWGLGALGLSRTAAPGASTGEFATGTAVLGVTAALLLAVAGSLLGILAHTRSTAPPARPGPERISPAAAFGRFWRPNRLAATASTLVVALLAPILAGAVGAAASAWVEESETDFVVNTLTDSTTIPATACVDAAPCSVRAALSRAATAAAVGDPAVVRFAVEGRIDLVATLRVGSGVTINGNDAITLNGQRARRVLETFAASRDEGPRVTFTVNGVDLSSASPRASRLWASRAPASRR</sequence>